<keyword evidence="2" id="KW-1185">Reference proteome</keyword>
<name>A0A133VFD3_9EURY</name>
<gene>
    <name evidence="1" type="ORF">AKJ49_01410</name>
</gene>
<dbReference type="AlphaFoldDB" id="A0A133VFD3"/>
<protein>
    <submittedName>
        <fullName evidence="1">Uncharacterized protein</fullName>
    </submittedName>
</protein>
<comment type="caution">
    <text evidence="1">The sequence shown here is derived from an EMBL/GenBank/DDBJ whole genome shotgun (WGS) entry which is preliminary data.</text>
</comment>
<accession>A0A133VFD3</accession>
<evidence type="ECO:0000313" key="1">
    <source>
        <dbReference type="EMBL" id="KXB05151.1"/>
    </source>
</evidence>
<organism evidence="1 2">
    <name type="scientific">candidate division MSBL1 archaeon SCGC-AAA382A03</name>
    <dbReference type="NCBI Taxonomy" id="1698278"/>
    <lineage>
        <taxon>Archaea</taxon>
        <taxon>Methanobacteriati</taxon>
        <taxon>Methanobacteriota</taxon>
        <taxon>candidate division MSBL1</taxon>
    </lineage>
</organism>
<feature type="non-terminal residue" evidence="1">
    <location>
        <position position="1"/>
    </location>
</feature>
<reference evidence="1 2" key="1">
    <citation type="journal article" date="2016" name="Sci. Rep.">
        <title>Metabolic traits of an uncultured archaeal lineage -MSBL1- from brine pools of the Red Sea.</title>
        <authorList>
            <person name="Mwirichia R."/>
            <person name="Alam I."/>
            <person name="Rashid M."/>
            <person name="Vinu M."/>
            <person name="Ba-Alawi W."/>
            <person name="Anthony Kamau A."/>
            <person name="Kamanda Ngugi D."/>
            <person name="Goker M."/>
            <person name="Klenk H.P."/>
            <person name="Bajic V."/>
            <person name="Stingl U."/>
        </authorList>
    </citation>
    <scope>NUCLEOTIDE SEQUENCE [LARGE SCALE GENOMIC DNA]</scope>
    <source>
        <strain evidence="1">SCGC-AAA382A03</strain>
    </source>
</reference>
<dbReference type="Proteomes" id="UP000070549">
    <property type="component" value="Unassembled WGS sequence"/>
</dbReference>
<sequence length="62" mass="7231">LLPLLPTKKRGLMMFNTGELEKFREMINEEGLDGLMNTIMQVNPEKGKKKRPEEEEEDVIEI</sequence>
<proteinExistence type="predicted"/>
<dbReference type="EMBL" id="LHYC01000034">
    <property type="protein sequence ID" value="KXB05151.1"/>
    <property type="molecule type" value="Genomic_DNA"/>
</dbReference>
<evidence type="ECO:0000313" key="2">
    <source>
        <dbReference type="Proteomes" id="UP000070549"/>
    </source>
</evidence>